<name>A0A3B1D3E8_9ZZZZ</name>
<dbReference type="InterPro" id="IPR004027">
    <property type="entry name" value="SEC_C_motif"/>
</dbReference>
<reference evidence="2" key="1">
    <citation type="submission" date="2018-06" db="EMBL/GenBank/DDBJ databases">
        <authorList>
            <person name="Zhirakovskaya E."/>
        </authorList>
    </citation>
    <scope>NUCLEOTIDE SEQUENCE</scope>
</reference>
<feature type="domain" description="YchJ-like middle NTF2-like" evidence="1">
    <location>
        <begin position="27"/>
        <end position="122"/>
    </location>
</feature>
<protein>
    <recommendedName>
        <fullName evidence="1">YchJ-like middle NTF2-like domain-containing protein</fullName>
    </recommendedName>
</protein>
<evidence type="ECO:0000313" key="2">
    <source>
        <dbReference type="EMBL" id="VAX30694.1"/>
    </source>
</evidence>
<proteinExistence type="predicted"/>
<dbReference type="EMBL" id="UOGG01000126">
    <property type="protein sequence ID" value="VAX30694.1"/>
    <property type="molecule type" value="Genomic_DNA"/>
</dbReference>
<dbReference type="SUPFAM" id="SSF103642">
    <property type="entry name" value="Sec-C motif"/>
    <property type="match status" value="1"/>
</dbReference>
<dbReference type="SUPFAM" id="SSF54427">
    <property type="entry name" value="NTF2-like"/>
    <property type="match status" value="1"/>
</dbReference>
<gene>
    <name evidence="2" type="ORF">MNBD_NITROSPINAE05-285</name>
</gene>
<dbReference type="PANTHER" id="PTHR33747">
    <property type="entry name" value="UPF0225 PROTEIN SCO1677"/>
    <property type="match status" value="1"/>
</dbReference>
<accession>A0A3B1D3E8</accession>
<dbReference type="InterPro" id="IPR048469">
    <property type="entry name" value="YchJ-like_M"/>
</dbReference>
<dbReference type="InterPro" id="IPR032710">
    <property type="entry name" value="NTF2-like_dom_sf"/>
</dbReference>
<dbReference type="PANTHER" id="PTHR33747:SF1">
    <property type="entry name" value="ADENYLATE CYCLASE-ASSOCIATED CAP C-TERMINAL DOMAIN-CONTAINING PROTEIN"/>
    <property type="match status" value="1"/>
</dbReference>
<dbReference type="Pfam" id="PF17775">
    <property type="entry name" value="YchJ_M-like"/>
    <property type="match status" value="1"/>
</dbReference>
<evidence type="ECO:0000259" key="1">
    <source>
        <dbReference type="Pfam" id="PF17775"/>
    </source>
</evidence>
<sequence length="169" mass="19139">MQECPCGSVFPYTDCCGLLIRGSSADTAEDLMRSRYTAHVIEEWDYLVKTRFSGERNDRKDMEIRNEGVEWKKLEILHTHKGGHGDDEGEVSYSATFEKNGKTETLQETARFLREDGRWVYCGEKSKPKIVSPKVSRSVKPFVRTGAKVGRNDPCTCGSGKKFKKCCGR</sequence>
<dbReference type="Gene3D" id="3.10.450.50">
    <property type="match status" value="1"/>
</dbReference>
<dbReference type="AlphaFoldDB" id="A0A3B1D3E8"/>
<organism evidence="2">
    <name type="scientific">hydrothermal vent metagenome</name>
    <dbReference type="NCBI Taxonomy" id="652676"/>
    <lineage>
        <taxon>unclassified sequences</taxon>
        <taxon>metagenomes</taxon>
        <taxon>ecological metagenomes</taxon>
    </lineage>
</organism>
<dbReference type="Pfam" id="PF02810">
    <property type="entry name" value="SEC-C"/>
    <property type="match status" value="1"/>
</dbReference>